<dbReference type="AlphaFoldDB" id="A0A3M4B377"/>
<dbReference type="Proteomes" id="UP000281604">
    <property type="component" value="Unassembled WGS sequence"/>
</dbReference>
<dbReference type="EMBL" id="RBQE01000096">
    <property type="protein sequence ID" value="RMP12835.1"/>
    <property type="molecule type" value="Genomic_DNA"/>
</dbReference>
<protein>
    <submittedName>
        <fullName evidence="2">Uncharacterized protein</fullName>
    </submittedName>
</protein>
<sequence length="55" mass="6349">MGGKVTGRLIRLLQMLLIMMFFIVRLVQWEGILLVAICLIMETSGLLLKWLSSWL</sequence>
<evidence type="ECO:0000313" key="2">
    <source>
        <dbReference type="EMBL" id="RMP12835.1"/>
    </source>
</evidence>
<organism evidence="2 3">
    <name type="scientific">Pseudomonas syringae pv. persicae</name>
    <dbReference type="NCBI Taxonomy" id="237306"/>
    <lineage>
        <taxon>Bacteria</taxon>
        <taxon>Pseudomonadati</taxon>
        <taxon>Pseudomonadota</taxon>
        <taxon>Gammaproteobacteria</taxon>
        <taxon>Pseudomonadales</taxon>
        <taxon>Pseudomonadaceae</taxon>
        <taxon>Pseudomonas</taxon>
    </lineage>
</organism>
<evidence type="ECO:0000313" key="3">
    <source>
        <dbReference type="Proteomes" id="UP000281604"/>
    </source>
</evidence>
<accession>A0A3M4B377</accession>
<evidence type="ECO:0000256" key="1">
    <source>
        <dbReference type="SAM" id="Phobius"/>
    </source>
</evidence>
<comment type="caution">
    <text evidence="2">The sequence shown here is derived from an EMBL/GenBank/DDBJ whole genome shotgun (WGS) entry which is preliminary data.</text>
</comment>
<keyword evidence="1" id="KW-1133">Transmembrane helix</keyword>
<proteinExistence type="predicted"/>
<keyword evidence="1" id="KW-0472">Membrane</keyword>
<keyword evidence="1" id="KW-0812">Transmembrane</keyword>
<name>A0A3M4B377_9PSED</name>
<gene>
    <name evidence="2" type="ORF">ALQ30_200612</name>
</gene>
<reference evidence="2 3" key="1">
    <citation type="submission" date="2018-08" db="EMBL/GenBank/DDBJ databases">
        <title>Recombination of ecologically and evolutionarily significant loci maintains genetic cohesion in the Pseudomonas syringae species complex.</title>
        <authorList>
            <person name="Dillon M."/>
            <person name="Thakur S."/>
            <person name="Almeida R.N.D."/>
            <person name="Weir B.S."/>
            <person name="Guttman D.S."/>
        </authorList>
    </citation>
    <scope>NUCLEOTIDE SEQUENCE [LARGE SCALE GENOMIC DNA]</scope>
    <source>
        <strain evidence="2 3">ICMP 3706</strain>
    </source>
</reference>
<feature type="transmembrane region" description="Helical" evidence="1">
    <location>
        <begin position="32"/>
        <end position="51"/>
    </location>
</feature>